<feature type="transmembrane region" description="Helical" evidence="1">
    <location>
        <begin position="31"/>
        <end position="53"/>
    </location>
</feature>
<organism evidence="4">
    <name type="scientific">Rodentolepis nana</name>
    <name type="common">Dwarf tapeworm</name>
    <name type="synonym">Hymenolepis nana</name>
    <dbReference type="NCBI Taxonomy" id="102285"/>
    <lineage>
        <taxon>Eukaryota</taxon>
        <taxon>Metazoa</taxon>
        <taxon>Spiralia</taxon>
        <taxon>Lophotrochozoa</taxon>
        <taxon>Platyhelminthes</taxon>
        <taxon>Cestoda</taxon>
        <taxon>Eucestoda</taxon>
        <taxon>Cyclophyllidea</taxon>
        <taxon>Hymenolepididae</taxon>
        <taxon>Rodentolepis</taxon>
    </lineage>
</organism>
<dbReference type="OrthoDB" id="10399778at2759"/>
<dbReference type="EMBL" id="UZAE01000137">
    <property type="protein sequence ID" value="VDN96355.1"/>
    <property type="molecule type" value="Genomic_DNA"/>
</dbReference>
<keyword evidence="1" id="KW-1133">Transmembrane helix</keyword>
<name>A0A0R3T0X3_RODNA</name>
<gene>
    <name evidence="2" type="ORF">HNAJ_LOCUS496</name>
</gene>
<accession>A0A0R3T0X3</accession>
<evidence type="ECO:0000256" key="1">
    <source>
        <dbReference type="SAM" id="Phobius"/>
    </source>
</evidence>
<keyword evidence="3" id="KW-1185">Reference proteome</keyword>
<keyword evidence="1" id="KW-0472">Membrane</keyword>
<dbReference type="AlphaFoldDB" id="A0A0R3T0X3"/>
<proteinExistence type="predicted"/>
<evidence type="ECO:0000313" key="3">
    <source>
        <dbReference type="Proteomes" id="UP000278807"/>
    </source>
</evidence>
<dbReference type="WBParaSite" id="HNAJ_0000049501-mRNA-1">
    <property type="protein sequence ID" value="HNAJ_0000049501-mRNA-1"/>
    <property type="gene ID" value="HNAJ_0000049501"/>
</dbReference>
<protein>
    <submittedName>
        <fullName evidence="4">FXYD domain-containing ion transport regulator</fullName>
    </submittedName>
</protein>
<reference evidence="2 3" key="2">
    <citation type="submission" date="2018-11" db="EMBL/GenBank/DDBJ databases">
        <authorList>
            <consortium name="Pathogen Informatics"/>
        </authorList>
    </citation>
    <scope>NUCLEOTIDE SEQUENCE [LARGE SCALE GENOMIC DNA]</scope>
</reference>
<keyword evidence="1" id="KW-0812">Transmembrane</keyword>
<evidence type="ECO:0000313" key="2">
    <source>
        <dbReference type="EMBL" id="VDN96355.1"/>
    </source>
</evidence>
<reference evidence="4" key="1">
    <citation type="submission" date="2017-02" db="UniProtKB">
        <authorList>
            <consortium name="WormBaseParasite"/>
        </authorList>
    </citation>
    <scope>IDENTIFICATION</scope>
</reference>
<dbReference type="Proteomes" id="UP000278807">
    <property type="component" value="Unassembled WGS sequence"/>
</dbReference>
<evidence type="ECO:0000313" key="4">
    <source>
        <dbReference type="WBParaSite" id="HNAJ_0000049501-mRNA-1"/>
    </source>
</evidence>
<sequence length="80" mass="8755">MVSALTLEEAKQNPQESILYDLTPYNKTKQFGYSALLVFGVLTVFTSTIAIVAKLNGSNPRKRTTSIKPSWRGCGETSSV</sequence>